<comment type="caution">
    <text evidence="4">The sequence shown here is derived from an EMBL/GenBank/DDBJ whole genome shotgun (WGS) entry which is preliminary data.</text>
</comment>
<evidence type="ECO:0000259" key="3">
    <source>
        <dbReference type="Pfam" id="PF01764"/>
    </source>
</evidence>
<feature type="domain" description="Fungal lipase-type" evidence="3">
    <location>
        <begin position="502"/>
        <end position="675"/>
    </location>
</feature>
<evidence type="ECO:0000256" key="1">
    <source>
        <dbReference type="SAM" id="MobiDB-lite"/>
    </source>
</evidence>
<dbReference type="EMBL" id="JAGTXO010000013">
    <property type="protein sequence ID" value="KAG8464283.1"/>
    <property type="molecule type" value="Genomic_DNA"/>
</dbReference>
<feature type="compositionally biased region" description="Gly residues" evidence="1">
    <location>
        <begin position="553"/>
        <end position="563"/>
    </location>
</feature>
<feature type="region of interest" description="Disordered" evidence="1">
    <location>
        <begin position="525"/>
        <end position="565"/>
    </location>
</feature>
<feature type="compositionally biased region" description="Low complexity" evidence="1">
    <location>
        <begin position="461"/>
        <end position="481"/>
    </location>
</feature>
<name>A0A8J5XCT4_DIALT</name>
<feature type="region of interest" description="Disordered" evidence="1">
    <location>
        <begin position="290"/>
        <end position="325"/>
    </location>
</feature>
<organism evidence="4 5">
    <name type="scientific">Diacronema lutheri</name>
    <name type="common">Unicellular marine alga</name>
    <name type="synonym">Monochrysis lutheri</name>
    <dbReference type="NCBI Taxonomy" id="2081491"/>
    <lineage>
        <taxon>Eukaryota</taxon>
        <taxon>Haptista</taxon>
        <taxon>Haptophyta</taxon>
        <taxon>Pavlovophyceae</taxon>
        <taxon>Pavlovales</taxon>
        <taxon>Pavlovaceae</taxon>
        <taxon>Diacronema</taxon>
    </lineage>
</organism>
<evidence type="ECO:0000256" key="2">
    <source>
        <dbReference type="SAM" id="SignalP"/>
    </source>
</evidence>
<feature type="signal peptide" evidence="2">
    <location>
        <begin position="1"/>
        <end position="20"/>
    </location>
</feature>
<keyword evidence="5" id="KW-1185">Reference proteome</keyword>
<feature type="region of interest" description="Disordered" evidence="1">
    <location>
        <begin position="41"/>
        <end position="63"/>
    </location>
</feature>
<feature type="region of interest" description="Disordered" evidence="1">
    <location>
        <begin position="744"/>
        <end position="782"/>
    </location>
</feature>
<dbReference type="InterPro" id="IPR002921">
    <property type="entry name" value="Fungal_lipase-type"/>
</dbReference>
<dbReference type="GO" id="GO:0006629">
    <property type="term" value="P:lipid metabolic process"/>
    <property type="evidence" value="ECO:0007669"/>
    <property type="project" value="InterPro"/>
</dbReference>
<keyword evidence="2" id="KW-0732">Signal</keyword>
<dbReference type="SUPFAM" id="SSF53474">
    <property type="entry name" value="alpha/beta-Hydrolases"/>
    <property type="match status" value="1"/>
</dbReference>
<accession>A0A8J5XCT4</accession>
<gene>
    <name evidence="4" type="ORF">KFE25_003346</name>
</gene>
<reference evidence="4" key="1">
    <citation type="submission" date="2021-05" db="EMBL/GenBank/DDBJ databases">
        <title>The genome of the haptophyte Pavlova lutheri (Diacronema luteri, Pavlovales) - a model for lipid biosynthesis in eukaryotic algae.</title>
        <authorList>
            <person name="Hulatt C.J."/>
            <person name="Posewitz M.C."/>
        </authorList>
    </citation>
    <scope>NUCLEOTIDE SEQUENCE</scope>
    <source>
        <strain evidence="4">NIVA-4/92</strain>
    </source>
</reference>
<proteinExistence type="predicted"/>
<sequence length="782" mass="78517">MGRTCVLALVLALGAHTLRARAVGRLARSRVGLARVPAAVRASAPPGGAGERDERPLQRAAADADAVGWPRTAQLVRALTDSPLLRLASDAIERLASSLAPPLPGSSPPTIDAQSLARILGGPSARLGGARGTPDAEGEPAPSPRAARAPDGGSAWNRMAIGPREVARWERLLDEASSLVLLPLLALVNATNLTLTQSTAAVEALLAGLAQTGGALPVAPADLLRTLPAPLADLLLEAAGEPRSAAEAQFAAALANASRARVRTVVDWAGGEAHVRLTLGELGDAFGRSGDARALASPEPSVARPKAPARAAPPPAPAARDGPLSSEEVESALAWVESALRLAQAPYNLQLAGPNATGAADAAETRGGVPPAARGVERPLPAAEQQTIVELIERALGSGHGALQVSALISDRACAVVALPAARTSERRAPVESAAASVVAAAAAAAVAAATRLAPGKADDTAAVAPTPAAPRDSAHPGAAGAPTAALALRPLRPPARPIAVVAFRGTKEAWPDLATDAAFLPRTFTPPPPAAIAAQPSRPERPRSAPPAGDAAGAGGAAGEAGAGRARGAAGAGASAMVVHGGFLQAFESLRPALDAALERAPAECELLLVGHSMGGALATLAAATLWERSPRLITFGAPATGNAPFAAHVNRHATPGGGGLRVWNRADVIVTIALAAGYRHCGLSMPGVVRAGAIAAYERARGGEPLPGLALAAPHVLHQLGSNVYTFPVLWSDMRRRAARTAPAQPLAGASALPDKLRDGQGAGAPPVDGDRAARGDRAV</sequence>
<feature type="region of interest" description="Disordered" evidence="1">
    <location>
        <begin position="123"/>
        <end position="155"/>
    </location>
</feature>
<dbReference type="Pfam" id="PF01764">
    <property type="entry name" value="Lipase_3"/>
    <property type="match status" value="1"/>
</dbReference>
<dbReference type="AlphaFoldDB" id="A0A8J5XCT4"/>
<dbReference type="Proteomes" id="UP000751190">
    <property type="component" value="Unassembled WGS sequence"/>
</dbReference>
<feature type="region of interest" description="Disordered" evidence="1">
    <location>
        <begin position="455"/>
        <end position="481"/>
    </location>
</feature>
<protein>
    <recommendedName>
        <fullName evidence="3">Fungal lipase-type domain-containing protein</fullName>
    </recommendedName>
</protein>
<dbReference type="PANTHER" id="PTHR45856:SF24">
    <property type="entry name" value="FUNGAL LIPASE-LIKE DOMAIN-CONTAINING PROTEIN"/>
    <property type="match status" value="1"/>
</dbReference>
<dbReference type="InterPro" id="IPR029058">
    <property type="entry name" value="AB_hydrolase_fold"/>
</dbReference>
<feature type="chain" id="PRO_5035217968" description="Fungal lipase-type domain-containing protein" evidence="2">
    <location>
        <begin position="21"/>
        <end position="782"/>
    </location>
</feature>
<evidence type="ECO:0000313" key="4">
    <source>
        <dbReference type="EMBL" id="KAG8464283.1"/>
    </source>
</evidence>
<evidence type="ECO:0000313" key="5">
    <source>
        <dbReference type="Proteomes" id="UP000751190"/>
    </source>
</evidence>
<feature type="compositionally biased region" description="Basic and acidic residues" evidence="1">
    <location>
        <begin position="771"/>
        <end position="782"/>
    </location>
</feature>
<dbReference type="PANTHER" id="PTHR45856">
    <property type="entry name" value="ALPHA/BETA-HYDROLASES SUPERFAMILY PROTEIN"/>
    <property type="match status" value="1"/>
</dbReference>
<dbReference type="InterPro" id="IPR051218">
    <property type="entry name" value="Sec_MonoDiacylglyc_Lipase"/>
</dbReference>
<dbReference type="Gene3D" id="3.40.50.1820">
    <property type="entry name" value="alpha/beta hydrolase"/>
    <property type="match status" value="1"/>
</dbReference>
<dbReference type="OrthoDB" id="438440at2759"/>